<gene>
    <name evidence="1" type="ORF">UFOPK3720_00809</name>
</gene>
<dbReference type="PANTHER" id="PTHR38733">
    <property type="entry name" value="PROTEIN MCRC"/>
    <property type="match status" value="1"/>
</dbReference>
<dbReference type="AlphaFoldDB" id="A0A6J7IQC9"/>
<sequence length="405" mass="44112">MSQAIHLIEYGDPASVQLPAPTAEALMRTGLVEVVPEASPGRWLLRPQGKVGAVSVGEFEVRVAPKVPINRIVFMLAHAMGGVTWQEQSVGVEHDVDIVHVLAEAYLRAVSRALRPGLIQGYRLAEESLPVVRGRIRIGEQLKRRPGMWLPLEVSYDDFTIDTAENQILLAAGERLLRNPLVPVVVSRRLTAVTHRLAEVTRLMPGAPLPSWRPSRLNLRYQPALRLAELVLAASSFEHRGGDVRIDGFVLDMPLIFEGFLTQALRAALLSLDPTTTVRGQFPGFLDEDDQVPMKPDIVWLSSANGPLAVIDAKYKAERISGYPNADVYQALAYATALGLPDAHLVYARGNEPVSSYLIRGSGVRVHAHALDLVLPPAGLLNQISGLARTMTATARGPQVSALPH</sequence>
<accession>A0A6J7IQC9</accession>
<dbReference type="PANTHER" id="PTHR38733:SF1">
    <property type="entry name" value="TYPE IV METHYL-DIRECTED RESTRICTION ENZYME ECOKMCRBC"/>
    <property type="match status" value="1"/>
</dbReference>
<organism evidence="1">
    <name type="scientific">freshwater metagenome</name>
    <dbReference type="NCBI Taxonomy" id="449393"/>
    <lineage>
        <taxon>unclassified sequences</taxon>
        <taxon>metagenomes</taxon>
        <taxon>ecological metagenomes</taxon>
    </lineage>
</organism>
<dbReference type="EMBL" id="CAFBNB010000136">
    <property type="protein sequence ID" value="CAB4932970.1"/>
    <property type="molecule type" value="Genomic_DNA"/>
</dbReference>
<evidence type="ECO:0000313" key="1">
    <source>
        <dbReference type="EMBL" id="CAB4932970.1"/>
    </source>
</evidence>
<protein>
    <submittedName>
        <fullName evidence="1">Unannotated protein</fullName>
    </submittedName>
</protein>
<dbReference type="InterPro" id="IPR019292">
    <property type="entry name" value="McrC"/>
</dbReference>
<dbReference type="Pfam" id="PF10117">
    <property type="entry name" value="McrBC"/>
    <property type="match status" value="1"/>
</dbReference>
<proteinExistence type="predicted"/>
<name>A0A6J7IQC9_9ZZZZ</name>
<reference evidence="1" key="1">
    <citation type="submission" date="2020-05" db="EMBL/GenBank/DDBJ databases">
        <authorList>
            <person name="Chiriac C."/>
            <person name="Salcher M."/>
            <person name="Ghai R."/>
            <person name="Kavagutti S V."/>
        </authorList>
    </citation>
    <scope>NUCLEOTIDE SEQUENCE</scope>
</reference>